<dbReference type="AlphaFoldDB" id="A0A4S2D118"/>
<proteinExistence type="predicted"/>
<name>A0A4S2D118_STEMA</name>
<evidence type="ECO:0000313" key="2">
    <source>
        <dbReference type="EMBL" id="TGY34173.1"/>
    </source>
</evidence>
<reference evidence="2 3" key="1">
    <citation type="submission" date="2019-04" db="EMBL/GenBank/DDBJ databases">
        <title>Microbes associate with the intestines of laboratory mice.</title>
        <authorList>
            <person name="Navarre W."/>
            <person name="Wong E."/>
            <person name="Huang K."/>
            <person name="Tropini C."/>
            <person name="Ng K."/>
            <person name="Yu B."/>
        </authorList>
    </citation>
    <scope>NUCLEOTIDE SEQUENCE [LARGE SCALE GENOMIC DNA]</scope>
    <source>
        <strain evidence="2 3">NM62_B4-13</strain>
    </source>
</reference>
<feature type="region of interest" description="Disordered" evidence="1">
    <location>
        <begin position="77"/>
        <end position="99"/>
    </location>
</feature>
<comment type="caution">
    <text evidence="2">The sequence shown here is derived from an EMBL/GenBank/DDBJ whole genome shotgun (WGS) entry which is preliminary data.</text>
</comment>
<keyword evidence="2" id="KW-0396">Initiation factor</keyword>
<gene>
    <name evidence="2" type="ORF">E5352_09875</name>
</gene>
<dbReference type="GO" id="GO:0003743">
    <property type="term" value="F:translation initiation factor activity"/>
    <property type="evidence" value="ECO:0007669"/>
    <property type="project" value="UniProtKB-KW"/>
</dbReference>
<dbReference type="InterPro" id="IPR021070">
    <property type="entry name" value="Killing_trait_RebB"/>
</dbReference>
<accession>A0A4S2D118</accession>
<feature type="compositionally biased region" description="Pro residues" evidence="1">
    <location>
        <begin position="155"/>
        <end position="166"/>
    </location>
</feature>
<dbReference type="OrthoDB" id="9034575at2"/>
<feature type="compositionally biased region" description="Low complexity" evidence="1">
    <location>
        <begin position="167"/>
        <end position="178"/>
    </location>
</feature>
<dbReference type="Proteomes" id="UP000306631">
    <property type="component" value="Unassembled WGS sequence"/>
</dbReference>
<sequence>MSDPGTMNSQIVDTVNGIVTLAAGQAPGQAHAMLDIVLLETLGNAMHNAVNRQQSASMISAAAITAACAKMISAPFPVPPPPPPPVPPPPPNVAALPGPPPIPPPPAAVIAAATAEGKAAIGALKAQATGSSANAGAAQADLQTLHDLSAAATSPSPPPSPPPAPAAPASDPNDTPSS</sequence>
<dbReference type="RefSeq" id="WP_136004819.1">
    <property type="nucleotide sequence ID" value="NZ_SRYW01000007.1"/>
</dbReference>
<keyword evidence="2" id="KW-0648">Protein biosynthesis</keyword>
<evidence type="ECO:0000256" key="1">
    <source>
        <dbReference type="SAM" id="MobiDB-lite"/>
    </source>
</evidence>
<protein>
    <submittedName>
        <fullName evidence="2">Translation initiation factor 2</fullName>
    </submittedName>
</protein>
<dbReference type="Pfam" id="PF11747">
    <property type="entry name" value="RebB"/>
    <property type="match status" value="1"/>
</dbReference>
<feature type="region of interest" description="Disordered" evidence="1">
    <location>
        <begin position="127"/>
        <end position="178"/>
    </location>
</feature>
<organism evidence="2 3">
    <name type="scientific">Stenotrophomonas maltophilia</name>
    <name type="common">Pseudomonas maltophilia</name>
    <name type="synonym">Xanthomonas maltophilia</name>
    <dbReference type="NCBI Taxonomy" id="40324"/>
    <lineage>
        <taxon>Bacteria</taxon>
        <taxon>Pseudomonadati</taxon>
        <taxon>Pseudomonadota</taxon>
        <taxon>Gammaproteobacteria</taxon>
        <taxon>Lysobacterales</taxon>
        <taxon>Lysobacteraceae</taxon>
        <taxon>Stenotrophomonas</taxon>
        <taxon>Stenotrophomonas maltophilia group</taxon>
    </lineage>
</organism>
<evidence type="ECO:0000313" key="3">
    <source>
        <dbReference type="Proteomes" id="UP000306631"/>
    </source>
</evidence>
<dbReference type="EMBL" id="SRYW01000007">
    <property type="protein sequence ID" value="TGY34173.1"/>
    <property type="molecule type" value="Genomic_DNA"/>
</dbReference>